<dbReference type="Gene3D" id="1.10.10.10">
    <property type="entry name" value="Winged helix-like DNA-binding domain superfamily/Winged helix DNA-binding domain"/>
    <property type="match status" value="1"/>
</dbReference>
<reference evidence="9" key="1">
    <citation type="submission" date="2020-08" db="EMBL/GenBank/DDBJ databases">
        <authorList>
            <person name="Cejkova D."/>
            <person name="Kubasova T."/>
            <person name="Jahodarova E."/>
            <person name="Rychlik I."/>
        </authorList>
    </citation>
    <scope>NUCLEOTIDE SEQUENCE</scope>
    <source>
        <strain evidence="9">An824</strain>
    </source>
</reference>
<dbReference type="GO" id="GO:0003677">
    <property type="term" value="F:DNA binding"/>
    <property type="evidence" value="ECO:0007669"/>
    <property type="project" value="UniProtKB-KW"/>
</dbReference>
<comment type="similarity">
    <text evidence="1 6">Belongs to the sigma-70 factor family. ECF subfamily.</text>
</comment>
<comment type="caution">
    <text evidence="9">The sequence shown here is derived from an EMBL/GenBank/DDBJ whole genome shotgun (WGS) entry which is preliminary data.</text>
</comment>
<name>A0A938WU31_9BACT</name>
<dbReference type="InterPro" id="IPR013325">
    <property type="entry name" value="RNA_pol_sigma_r2"/>
</dbReference>
<dbReference type="PROSITE" id="PS01063">
    <property type="entry name" value="SIGMA70_ECF"/>
    <property type="match status" value="1"/>
</dbReference>
<dbReference type="EMBL" id="JACJJG010000104">
    <property type="protein sequence ID" value="MBM6674626.1"/>
    <property type="molecule type" value="Genomic_DNA"/>
</dbReference>
<gene>
    <name evidence="9" type="ORF">H6A34_12165</name>
</gene>
<evidence type="ECO:0000256" key="4">
    <source>
        <dbReference type="ARBA" id="ARBA00023125"/>
    </source>
</evidence>
<evidence type="ECO:0000256" key="3">
    <source>
        <dbReference type="ARBA" id="ARBA00023082"/>
    </source>
</evidence>
<dbReference type="Proteomes" id="UP000706891">
    <property type="component" value="Unassembled WGS sequence"/>
</dbReference>
<keyword evidence="5 6" id="KW-0804">Transcription</keyword>
<proteinExistence type="inferred from homology"/>
<sequence>MKVFNDISLVARVAAFDDKRAFDAIVRKYQESVRRFFMTQTLGDEALSDDLAQETFIKAYTHIGHFRGLSGFSTWLYRIAYRVLLDDVRARRHTEDIDGKVADCGVSAHDGSLKMDIYRCMQMLKPDERACVTLQLVEGQPIERIAEITGMPSGTVKSHLSRGKSKLATYLKENGYG</sequence>
<feature type="domain" description="RNA polymerase sigma factor 70 region 4 type 2" evidence="8">
    <location>
        <begin position="115"/>
        <end position="167"/>
    </location>
</feature>
<reference evidence="9" key="2">
    <citation type="journal article" date="2021" name="Sci. Rep.">
        <title>The distribution of antibiotic resistance genes in chicken gut microbiota commensals.</title>
        <authorList>
            <person name="Juricova H."/>
            <person name="Matiasovicova J."/>
            <person name="Kubasova T."/>
            <person name="Cejkova D."/>
            <person name="Rychlik I."/>
        </authorList>
    </citation>
    <scope>NUCLEOTIDE SEQUENCE</scope>
    <source>
        <strain evidence="9">An824</strain>
    </source>
</reference>
<keyword evidence="10" id="KW-1185">Reference proteome</keyword>
<evidence type="ECO:0000256" key="6">
    <source>
        <dbReference type="RuleBase" id="RU000716"/>
    </source>
</evidence>
<dbReference type="CDD" id="cd06171">
    <property type="entry name" value="Sigma70_r4"/>
    <property type="match status" value="1"/>
</dbReference>
<dbReference type="GO" id="GO:0006352">
    <property type="term" value="P:DNA-templated transcription initiation"/>
    <property type="evidence" value="ECO:0007669"/>
    <property type="project" value="InterPro"/>
</dbReference>
<accession>A0A938WU31</accession>
<evidence type="ECO:0000259" key="8">
    <source>
        <dbReference type="Pfam" id="PF08281"/>
    </source>
</evidence>
<dbReference type="Pfam" id="PF08281">
    <property type="entry name" value="Sigma70_r4_2"/>
    <property type="match status" value="1"/>
</dbReference>
<dbReference type="SUPFAM" id="SSF88659">
    <property type="entry name" value="Sigma3 and sigma4 domains of RNA polymerase sigma factors"/>
    <property type="match status" value="1"/>
</dbReference>
<dbReference type="Gene3D" id="1.10.1740.10">
    <property type="match status" value="1"/>
</dbReference>
<evidence type="ECO:0000256" key="5">
    <source>
        <dbReference type="ARBA" id="ARBA00023163"/>
    </source>
</evidence>
<dbReference type="InterPro" id="IPR013249">
    <property type="entry name" value="RNA_pol_sigma70_r4_t2"/>
</dbReference>
<feature type="domain" description="RNA polymerase sigma-70 region 2" evidence="7">
    <location>
        <begin position="26"/>
        <end position="93"/>
    </location>
</feature>
<dbReference type="Pfam" id="PF04542">
    <property type="entry name" value="Sigma70_r2"/>
    <property type="match status" value="1"/>
</dbReference>
<evidence type="ECO:0000259" key="7">
    <source>
        <dbReference type="Pfam" id="PF04542"/>
    </source>
</evidence>
<dbReference type="InterPro" id="IPR007627">
    <property type="entry name" value="RNA_pol_sigma70_r2"/>
</dbReference>
<organism evidence="9 10">
    <name type="scientific">Marseilla massiliensis</name>
    <dbReference type="NCBI Taxonomy" id="1841864"/>
    <lineage>
        <taxon>Bacteria</taxon>
        <taxon>Pseudomonadati</taxon>
        <taxon>Bacteroidota</taxon>
        <taxon>Bacteroidia</taxon>
        <taxon>Bacteroidales</taxon>
        <taxon>Prevotellaceae</taxon>
        <taxon>Marseilla</taxon>
    </lineage>
</organism>
<dbReference type="InterPro" id="IPR014284">
    <property type="entry name" value="RNA_pol_sigma-70_dom"/>
</dbReference>
<dbReference type="RefSeq" id="WP_205105740.1">
    <property type="nucleotide sequence ID" value="NZ_JACJJG010000104.1"/>
</dbReference>
<dbReference type="InterPro" id="IPR036388">
    <property type="entry name" value="WH-like_DNA-bd_sf"/>
</dbReference>
<keyword evidence="4 6" id="KW-0238">DNA-binding</keyword>
<dbReference type="InterPro" id="IPR000838">
    <property type="entry name" value="RNA_pol_sigma70_ECF_CS"/>
</dbReference>
<dbReference type="InterPro" id="IPR039425">
    <property type="entry name" value="RNA_pol_sigma-70-like"/>
</dbReference>
<dbReference type="SUPFAM" id="SSF88946">
    <property type="entry name" value="Sigma2 domain of RNA polymerase sigma factors"/>
    <property type="match status" value="1"/>
</dbReference>
<keyword evidence="2 6" id="KW-0805">Transcription regulation</keyword>
<evidence type="ECO:0000313" key="10">
    <source>
        <dbReference type="Proteomes" id="UP000706891"/>
    </source>
</evidence>
<evidence type="ECO:0000256" key="1">
    <source>
        <dbReference type="ARBA" id="ARBA00010641"/>
    </source>
</evidence>
<dbReference type="GO" id="GO:0016987">
    <property type="term" value="F:sigma factor activity"/>
    <property type="evidence" value="ECO:0007669"/>
    <property type="project" value="UniProtKB-KW"/>
</dbReference>
<dbReference type="PANTHER" id="PTHR43133">
    <property type="entry name" value="RNA POLYMERASE ECF-TYPE SIGMA FACTO"/>
    <property type="match status" value="1"/>
</dbReference>
<protein>
    <recommendedName>
        <fullName evidence="6">RNA polymerase sigma factor</fullName>
    </recommendedName>
</protein>
<dbReference type="AlphaFoldDB" id="A0A938WU31"/>
<dbReference type="InterPro" id="IPR013324">
    <property type="entry name" value="RNA_pol_sigma_r3/r4-like"/>
</dbReference>
<evidence type="ECO:0000256" key="2">
    <source>
        <dbReference type="ARBA" id="ARBA00023015"/>
    </source>
</evidence>
<keyword evidence="3 6" id="KW-0731">Sigma factor</keyword>
<dbReference type="NCBIfam" id="TIGR02937">
    <property type="entry name" value="sigma70-ECF"/>
    <property type="match status" value="1"/>
</dbReference>
<evidence type="ECO:0000313" key="9">
    <source>
        <dbReference type="EMBL" id="MBM6674626.1"/>
    </source>
</evidence>
<dbReference type="PANTHER" id="PTHR43133:SF51">
    <property type="entry name" value="RNA POLYMERASE SIGMA FACTOR"/>
    <property type="match status" value="1"/>
</dbReference>